<feature type="domain" description="Integrase catalytic" evidence="2">
    <location>
        <begin position="288"/>
        <end position="511"/>
    </location>
</feature>
<sequence length="753" mass="85741">MQTNASTRDYTRYTITKDDRIRFLGRQWCLKKNNSEWDPDEALKWDEGVVIETVDDQLPRQTEALSYADIDRYRREKKLECEVGYFSARNAIARRRKMPIADLSPTTLFRVRMASEYLEMEEDKYETGEYFTRSDAAYAKFIAYFKAENENLIPPKTGKRAVIPGPRQFARLVERLESNHMEPGALHPRHRGRVGRESRFTTDELHFHMEYAAKYQSSDRPPKYDCYNQMNEANDERLKEGKPAFKTPSLRSFQRIIDDLGDFNNEVGRAGDPHRVVRKFGMTRRGLQPKRPLEIVEMDEHKLDVIRLLVRNGIWDYLHPEVRRRLEEKSDKNDGRVWLSVALDAFSRSVCGMKLLWSAPSGAAAVATLAMVARDKEFETSLYSTTSSWPQCGTADAVHTDAGASYTSHEFQLACVSYTGKASIPPSKHPHLRGRVERFFRTINQRYIHLLSGQTFSNVLLRDHYDAEKHKHITDEQLAELLVMLIVDCYHNTPHRGLGGMTPLQAWKYGSQSGDGEVKLPPTEKEYAEAFSIVEKYKLGNQGIVILGLPYSNEWLQNLRKHRHDLTLSVRYNEIDVSRILVKDPFSRDWEPVDAIMDGLKGKRVLDWLGNVRFLKSVFGPGAAVGVKIAKERLMLARQFANTSKATAGVGSPVMTPALRRYWNEEVVAGFTVVEEAPTDYGENSLGHAGGDPVATTQTSKKPRNPTSPSDVEAASRTQTYDPKPTATPIVPPSPSPSPRRSSIVVEIRKERE</sequence>
<feature type="compositionally biased region" description="Polar residues" evidence="1">
    <location>
        <begin position="695"/>
        <end position="721"/>
    </location>
</feature>
<proteinExistence type="predicted"/>
<comment type="caution">
    <text evidence="3">The sequence shown here is derived from an EMBL/GenBank/DDBJ whole genome shotgun (WGS) entry which is preliminary data.</text>
</comment>
<evidence type="ECO:0000259" key="2">
    <source>
        <dbReference type="PROSITE" id="PS50994"/>
    </source>
</evidence>
<dbReference type="EMBL" id="WUFC01000017">
    <property type="protein sequence ID" value="NEI50138.1"/>
    <property type="molecule type" value="Genomic_DNA"/>
</dbReference>
<evidence type="ECO:0000256" key="1">
    <source>
        <dbReference type="SAM" id="MobiDB-lite"/>
    </source>
</evidence>
<feature type="region of interest" description="Disordered" evidence="1">
    <location>
        <begin position="681"/>
        <end position="753"/>
    </location>
</feature>
<dbReference type="GO" id="GO:0015074">
    <property type="term" value="P:DNA integration"/>
    <property type="evidence" value="ECO:0007669"/>
    <property type="project" value="InterPro"/>
</dbReference>
<dbReference type="GO" id="GO:0003676">
    <property type="term" value="F:nucleic acid binding"/>
    <property type="evidence" value="ECO:0007669"/>
    <property type="project" value="InterPro"/>
</dbReference>
<evidence type="ECO:0000313" key="3">
    <source>
        <dbReference type="EMBL" id="NEI50138.1"/>
    </source>
</evidence>
<dbReference type="PROSITE" id="PS50994">
    <property type="entry name" value="INTEGRASE"/>
    <property type="match status" value="1"/>
</dbReference>
<dbReference type="Gene3D" id="3.30.420.10">
    <property type="entry name" value="Ribonuclease H-like superfamily/Ribonuclease H"/>
    <property type="match status" value="1"/>
</dbReference>
<dbReference type="InterPro" id="IPR036397">
    <property type="entry name" value="RNaseH_sf"/>
</dbReference>
<dbReference type="AlphaFoldDB" id="A0AAE4YTW9"/>
<reference evidence="3 4" key="1">
    <citation type="submission" date="2019-12" db="EMBL/GenBank/DDBJ databases">
        <title>Rhizobium genotypes associated with high levels of biological nitrogen fixation by grain legumes in a temperate-maritime cropping system.</title>
        <authorList>
            <person name="Maluk M."/>
            <person name="Francesc Ferrando Molina F."/>
            <person name="Lopez Del Egido L."/>
            <person name="Lafos M."/>
            <person name="Langarica-Fuentes A."/>
            <person name="Gebre Yohannes G."/>
            <person name="Young M.W."/>
            <person name="Martin P."/>
            <person name="Gantlett R."/>
            <person name="Kenicer G."/>
            <person name="Hawes C."/>
            <person name="Begg G.S."/>
            <person name="Quilliam R.S."/>
            <person name="Squire G.R."/>
            <person name="Poole P.S."/>
            <person name="Young P.W."/>
            <person name="Iannetta P.M."/>
            <person name="James E.K."/>
        </authorList>
    </citation>
    <scope>NUCLEOTIDE SEQUENCE [LARGE SCALE GENOMIC DNA]</scope>
    <source>
        <strain evidence="3 4">JHI985</strain>
    </source>
</reference>
<dbReference type="RefSeq" id="WP_130785791.1">
    <property type="nucleotide sequence ID" value="NZ_SILB01000001.1"/>
</dbReference>
<protein>
    <submittedName>
        <fullName evidence="3">DDE-type integrase/transposase/recombinase</fullName>
    </submittedName>
</protein>
<evidence type="ECO:0000313" key="4">
    <source>
        <dbReference type="Proteomes" id="UP000661163"/>
    </source>
</evidence>
<name>A0AAE4YTW9_9HYPH</name>
<gene>
    <name evidence="3" type="ORF">GR217_20830</name>
</gene>
<accession>A0AAE4YTW9</accession>
<organism evidence="3 4">
    <name type="scientific">Rhizobium ruizarguesonis</name>
    <dbReference type="NCBI Taxonomy" id="2081791"/>
    <lineage>
        <taxon>Bacteria</taxon>
        <taxon>Pseudomonadati</taxon>
        <taxon>Pseudomonadota</taxon>
        <taxon>Alphaproteobacteria</taxon>
        <taxon>Hyphomicrobiales</taxon>
        <taxon>Rhizobiaceae</taxon>
        <taxon>Rhizobium/Agrobacterium group</taxon>
        <taxon>Rhizobium</taxon>
    </lineage>
</organism>
<dbReference type="SUPFAM" id="SSF53098">
    <property type="entry name" value="Ribonuclease H-like"/>
    <property type="match status" value="1"/>
</dbReference>
<dbReference type="Proteomes" id="UP000661163">
    <property type="component" value="Unassembled WGS sequence"/>
</dbReference>
<dbReference type="InterPro" id="IPR012337">
    <property type="entry name" value="RNaseH-like_sf"/>
</dbReference>
<dbReference type="InterPro" id="IPR001584">
    <property type="entry name" value="Integrase_cat-core"/>
</dbReference>